<organism evidence="2 3">
    <name type="scientific">Aspergillus leporis</name>
    <dbReference type="NCBI Taxonomy" id="41062"/>
    <lineage>
        <taxon>Eukaryota</taxon>
        <taxon>Fungi</taxon>
        <taxon>Dikarya</taxon>
        <taxon>Ascomycota</taxon>
        <taxon>Pezizomycotina</taxon>
        <taxon>Eurotiomycetes</taxon>
        <taxon>Eurotiomycetidae</taxon>
        <taxon>Eurotiales</taxon>
        <taxon>Aspergillaceae</taxon>
        <taxon>Aspergillus</taxon>
        <taxon>Aspergillus subgen. Circumdati</taxon>
    </lineage>
</organism>
<evidence type="ECO:0000313" key="3">
    <source>
        <dbReference type="Proteomes" id="UP000326565"/>
    </source>
</evidence>
<gene>
    <name evidence="2" type="ORF">BDV29DRAFT_155042</name>
</gene>
<evidence type="ECO:0008006" key="4">
    <source>
        <dbReference type="Google" id="ProtNLM"/>
    </source>
</evidence>
<name>A0A5N5X7S1_9EURO</name>
<accession>A0A5N5X7S1</accession>
<feature type="chain" id="PRO_5024962745" description="Chitin-binding type-1 domain-containing protein" evidence="1">
    <location>
        <begin position="22"/>
        <end position="195"/>
    </location>
</feature>
<feature type="signal peptide" evidence="1">
    <location>
        <begin position="1"/>
        <end position="21"/>
    </location>
</feature>
<proteinExistence type="predicted"/>
<sequence>MLPIVVLTLLAGLGFLPSVLANTYCSADVPCEIGCCGKNNVCGLGPDYCSDDKCINSCDAKAECNPGDWDEKYVNATTCPLNVYCSSFGFCGTTEFCGNKTVARASCDASSQSHTCVIGYYNSAAATRSCGGMVPLSIPQGVYWHIYLAFFNIDPDTWLRRMTSCSTRSSRPSKLETWDKSFGFLLVVWDFSDDG</sequence>
<keyword evidence="3" id="KW-1185">Reference proteome</keyword>
<dbReference type="InterPro" id="IPR017853">
    <property type="entry name" value="GH"/>
</dbReference>
<evidence type="ECO:0000256" key="1">
    <source>
        <dbReference type="SAM" id="SignalP"/>
    </source>
</evidence>
<reference evidence="2 3" key="1">
    <citation type="submission" date="2019-04" db="EMBL/GenBank/DDBJ databases">
        <title>Friends and foes A comparative genomics study of 23 Aspergillus species from section Flavi.</title>
        <authorList>
            <consortium name="DOE Joint Genome Institute"/>
            <person name="Kjaerbolling I."/>
            <person name="Vesth T."/>
            <person name="Frisvad J.C."/>
            <person name="Nybo J.L."/>
            <person name="Theobald S."/>
            <person name="Kildgaard S."/>
            <person name="Isbrandt T."/>
            <person name="Kuo A."/>
            <person name="Sato A."/>
            <person name="Lyhne E.K."/>
            <person name="Kogle M.E."/>
            <person name="Wiebenga A."/>
            <person name="Kun R.S."/>
            <person name="Lubbers R.J."/>
            <person name="Makela M.R."/>
            <person name="Barry K."/>
            <person name="Chovatia M."/>
            <person name="Clum A."/>
            <person name="Daum C."/>
            <person name="Haridas S."/>
            <person name="He G."/>
            <person name="LaButti K."/>
            <person name="Lipzen A."/>
            <person name="Mondo S."/>
            <person name="Riley R."/>
            <person name="Salamov A."/>
            <person name="Simmons B.A."/>
            <person name="Magnuson J.K."/>
            <person name="Henrissat B."/>
            <person name="Mortensen U.H."/>
            <person name="Larsen T.O."/>
            <person name="Devries R.P."/>
            <person name="Grigoriev I.V."/>
            <person name="Machida M."/>
            <person name="Baker S.E."/>
            <person name="Andersen M.R."/>
        </authorList>
    </citation>
    <scope>NUCLEOTIDE SEQUENCE [LARGE SCALE GENOMIC DNA]</scope>
    <source>
        <strain evidence="2 3">CBS 151.66</strain>
    </source>
</reference>
<dbReference type="OrthoDB" id="4359669at2759"/>
<dbReference type="Gene3D" id="3.20.20.80">
    <property type="entry name" value="Glycosidases"/>
    <property type="match status" value="1"/>
</dbReference>
<dbReference type="EMBL" id="ML732185">
    <property type="protein sequence ID" value="KAB8076115.1"/>
    <property type="molecule type" value="Genomic_DNA"/>
</dbReference>
<dbReference type="Proteomes" id="UP000326565">
    <property type="component" value="Unassembled WGS sequence"/>
</dbReference>
<keyword evidence="1" id="KW-0732">Signal</keyword>
<evidence type="ECO:0000313" key="2">
    <source>
        <dbReference type="EMBL" id="KAB8076115.1"/>
    </source>
</evidence>
<dbReference type="SUPFAM" id="SSF51445">
    <property type="entry name" value="(Trans)glycosidases"/>
    <property type="match status" value="1"/>
</dbReference>
<dbReference type="AlphaFoldDB" id="A0A5N5X7S1"/>
<protein>
    <recommendedName>
        <fullName evidence="4">Chitin-binding type-1 domain-containing protein</fullName>
    </recommendedName>
</protein>